<keyword evidence="8 15" id="KW-0812">Transmembrane</keyword>
<evidence type="ECO:0000259" key="16">
    <source>
        <dbReference type="PROSITE" id="PS50109"/>
    </source>
</evidence>
<dbReference type="SMART" id="SM00388">
    <property type="entry name" value="HisKA"/>
    <property type="match status" value="1"/>
</dbReference>
<evidence type="ECO:0000259" key="17">
    <source>
        <dbReference type="PROSITE" id="PS50885"/>
    </source>
</evidence>
<evidence type="ECO:0000313" key="18">
    <source>
        <dbReference type="EMBL" id="EJL02048.1"/>
    </source>
</evidence>
<dbReference type="PANTHER" id="PTHR44936:SF5">
    <property type="entry name" value="SENSOR HISTIDINE KINASE ENVZ"/>
    <property type="match status" value="1"/>
</dbReference>
<dbReference type="CDD" id="cd06225">
    <property type="entry name" value="HAMP"/>
    <property type="match status" value="1"/>
</dbReference>
<dbReference type="AlphaFoldDB" id="J2EZI3"/>
<gene>
    <name evidence="18" type="ORF">PflQ2_4224</name>
</gene>
<dbReference type="Pfam" id="PF02518">
    <property type="entry name" value="HATPase_c"/>
    <property type="match status" value="1"/>
</dbReference>
<dbReference type="Pfam" id="PF00512">
    <property type="entry name" value="HisKA"/>
    <property type="match status" value="1"/>
</dbReference>
<reference evidence="18" key="1">
    <citation type="journal article" date="2012" name="PLoS Genet.">
        <title>Comparative Genomics of Plant-Associated Pseudomonas spp.: Insights into Diversity and Inheritance of Traits Involved in Multitrophic Interactions.</title>
        <authorList>
            <person name="Loper J.E."/>
            <person name="Hassan K.A."/>
            <person name="Mavrodi D.V."/>
            <person name="Davis E.W.II."/>
            <person name="Lim C.K."/>
            <person name="Shaffer B.T."/>
            <person name="Elbourne L.D."/>
            <person name="Stockwell V.O."/>
            <person name="Hartney S.L."/>
            <person name="Breakwell K."/>
            <person name="Henkels M.D."/>
            <person name="Tetu S.G."/>
            <person name="Rangel L.I."/>
            <person name="Kidarsa T.A."/>
            <person name="Wilson N.L."/>
            <person name="van de Mortel J.E."/>
            <person name="Song C."/>
            <person name="Blumhagen R."/>
            <person name="Radune D."/>
            <person name="Hostetler J.B."/>
            <person name="Brinkac L.M."/>
            <person name="Durkin A.S."/>
            <person name="Kluepfel D.A."/>
            <person name="Wechter W.P."/>
            <person name="Anderson A.J."/>
            <person name="Kim Y.C."/>
            <person name="Pierson L.S.III."/>
            <person name="Pierson E.A."/>
            <person name="Lindow S.E."/>
            <person name="Kobayashi D.Y."/>
            <person name="Raaijmakers J.M."/>
            <person name="Weller D.M."/>
            <person name="Thomashow L.S."/>
            <person name="Allen A.E."/>
            <person name="Paulsen I.T."/>
        </authorList>
    </citation>
    <scope>NUCLEOTIDE SEQUENCE [LARGE SCALE GENOMIC DNA]</scope>
    <source>
        <strain evidence="18">Q2-87</strain>
    </source>
</reference>
<dbReference type="Proteomes" id="UP000007289">
    <property type="component" value="Chromosome"/>
</dbReference>
<dbReference type="PROSITE" id="PS50885">
    <property type="entry name" value="HAMP"/>
    <property type="match status" value="1"/>
</dbReference>
<dbReference type="GO" id="GO:0005886">
    <property type="term" value="C:plasma membrane"/>
    <property type="evidence" value="ECO:0007669"/>
    <property type="project" value="UniProtKB-SubCell"/>
</dbReference>
<keyword evidence="5" id="KW-0997">Cell inner membrane</keyword>
<dbReference type="Pfam" id="PF00672">
    <property type="entry name" value="HAMP"/>
    <property type="match status" value="1"/>
</dbReference>
<dbReference type="CDD" id="cd00082">
    <property type="entry name" value="HisKA"/>
    <property type="match status" value="1"/>
</dbReference>
<dbReference type="EMBL" id="AGBM01000001">
    <property type="protein sequence ID" value="EJL02048.1"/>
    <property type="molecule type" value="Genomic_DNA"/>
</dbReference>
<dbReference type="PROSITE" id="PS50109">
    <property type="entry name" value="HIS_KIN"/>
    <property type="match status" value="1"/>
</dbReference>
<keyword evidence="13" id="KW-0902">Two-component regulatory system</keyword>
<keyword evidence="4" id="KW-1003">Cell membrane</keyword>
<evidence type="ECO:0000256" key="7">
    <source>
        <dbReference type="ARBA" id="ARBA00022679"/>
    </source>
</evidence>
<dbReference type="FunFam" id="1.10.287.130:FF:000041">
    <property type="entry name" value="Two-component sensor histidine kinase"/>
    <property type="match status" value="1"/>
</dbReference>
<evidence type="ECO:0000256" key="13">
    <source>
        <dbReference type="ARBA" id="ARBA00023012"/>
    </source>
</evidence>
<keyword evidence="6" id="KW-0597">Phosphoprotein</keyword>
<dbReference type="HOGENOM" id="CLU_000445_89_27_6"/>
<keyword evidence="7" id="KW-0808">Transferase</keyword>
<accession>J2EZI3</accession>
<dbReference type="CDD" id="cd00075">
    <property type="entry name" value="HATPase"/>
    <property type="match status" value="1"/>
</dbReference>
<evidence type="ECO:0000256" key="12">
    <source>
        <dbReference type="ARBA" id="ARBA00022989"/>
    </source>
</evidence>
<evidence type="ECO:0000256" key="15">
    <source>
        <dbReference type="SAM" id="Phobius"/>
    </source>
</evidence>
<keyword evidence="12 15" id="KW-1133">Transmembrane helix</keyword>
<evidence type="ECO:0000256" key="3">
    <source>
        <dbReference type="ARBA" id="ARBA00012438"/>
    </source>
</evidence>
<dbReference type="GO" id="GO:0005524">
    <property type="term" value="F:ATP binding"/>
    <property type="evidence" value="ECO:0007669"/>
    <property type="project" value="UniProtKB-KW"/>
</dbReference>
<feature type="domain" description="HAMP" evidence="17">
    <location>
        <begin position="236"/>
        <end position="288"/>
    </location>
</feature>
<evidence type="ECO:0000256" key="1">
    <source>
        <dbReference type="ARBA" id="ARBA00000085"/>
    </source>
</evidence>
<dbReference type="InterPro" id="IPR005467">
    <property type="entry name" value="His_kinase_dom"/>
</dbReference>
<evidence type="ECO:0000256" key="8">
    <source>
        <dbReference type="ARBA" id="ARBA00022692"/>
    </source>
</evidence>
<keyword evidence="10 18" id="KW-0418">Kinase</keyword>
<keyword evidence="14 15" id="KW-0472">Membrane</keyword>
<feature type="domain" description="Histidine kinase" evidence="16">
    <location>
        <begin position="296"/>
        <end position="493"/>
    </location>
</feature>
<dbReference type="Gene3D" id="1.10.287.130">
    <property type="match status" value="1"/>
</dbReference>
<organism evidence="18">
    <name type="scientific">Pseudomonas fluorescens (strain Q2-87)</name>
    <dbReference type="NCBI Taxonomy" id="1038922"/>
    <lineage>
        <taxon>Bacteria</taxon>
        <taxon>Pseudomonadati</taxon>
        <taxon>Pseudomonadota</taxon>
        <taxon>Gammaproteobacteria</taxon>
        <taxon>Pseudomonadales</taxon>
        <taxon>Pseudomonadaceae</taxon>
        <taxon>Pseudomonas</taxon>
    </lineage>
</organism>
<evidence type="ECO:0000256" key="10">
    <source>
        <dbReference type="ARBA" id="ARBA00022777"/>
    </source>
</evidence>
<name>J2EZI3_PSEFQ</name>
<dbReference type="InterPro" id="IPR003661">
    <property type="entry name" value="HisK_dim/P_dom"/>
</dbReference>
<comment type="subcellular location">
    <subcellularLocation>
        <location evidence="2">Cell inner membrane</location>
        <topology evidence="2">Multi-pass membrane protein</topology>
    </subcellularLocation>
</comment>
<proteinExistence type="predicted"/>
<protein>
    <recommendedName>
        <fullName evidence="3">histidine kinase</fullName>
        <ecNumber evidence="3">2.7.13.3</ecNumber>
    </recommendedName>
</protein>
<dbReference type="SMART" id="SM00387">
    <property type="entry name" value="HATPase_c"/>
    <property type="match status" value="1"/>
</dbReference>
<evidence type="ECO:0000256" key="4">
    <source>
        <dbReference type="ARBA" id="ARBA00022475"/>
    </source>
</evidence>
<comment type="catalytic activity">
    <reaction evidence="1">
        <text>ATP + protein L-histidine = ADP + protein N-phospho-L-histidine.</text>
        <dbReference type="EC" id="2.7.13.3"/>
    </reaction>
</comment>
<dbReference type="GO" id="GO:0000155">
    <property type="term" value="F:phosphorelay sensor kinase activity"/>
    <property type="evidence" value="ECO:0007669"/>
    <property type="project" value="InterPro"/>
</dbReference>
<dbReference type="SMART" id="SM00304">
    <property type="entry name" value="HAMP"/>
    <property type="match status" value="1"/>
</dbReference>
<keyword evidence="11" id="KW-0067">ATP-binding</keyword>
<dbReference type="PATRIC" id="fig|1038922.3.peg.1287"/>
<dbReference type="InterPro" id="IPR036097">
    <property type="entry name" value="HisK_dim/P_sf"/>
</dbReference>
<dbReference type="InterPro" id="IPR004358">
    <property type="entry name" value="Sig_transdc_His_kin-like_C"/>
</dbReference>
<dbReference type="InterPro" id="IPR050980">
    <property type="entry name" value="2C_sensor_his_kinase"/>
</dbReference>
<dbReference type="eggNOG" id="COG2205">
    <property type="taxonomic scope" value="Bacteria"/>
</dbReference>
<comment type="caution">
    <text evidence="18">The sequence shown here is derived from an EMBL/GenBank/DDBJ whole genome shotgun (WGS) entry which is preliminary data.</text>
</comment>
<sequence length="494" mass="54920">MWLPAMVTDWVRKVARRVPVPRSLLGRMLLLTLLVVLFAQTLSSLIWVSQLRATQLEGLVTSARSLAHSMTASVSYLRSLPVAYRPLVLDQLRSMGGTRFVVTLNDKPLGMDVLPVTPRKLAVLQAVDEVLRRSLGHNADISVTFVSPDDLRIFNAGLKLDELPRSWAHYALTLEPVNPPVLVTQIQMAPGEWLYIASLLPEPYTSLEEQDLPKQQVGFIVLTSSLLLLFIGLLVHWQSRPLKRLARAARDMSLGAEVEPVAEGGGSEVVEVGRAFNAMRERISRYLTERSQLFSAISHDLRTPITRLRLRVELLEDENLQAKFGRDLDELELLVKGALQCVKDTDIHENIEPVDLNHVLDCLVEPYLAPHGNGRVTQDGRALAPYPGKPLALKRCIGNLIDNALKYGQNAHLHIDDDEAAFILHVDDEGPGVPEQRLEQVFEPHFRLAGQQQGYGLGLGIARNIAHSHGGEVSLQNLREGGLRVTLQLPRSVE</sequence>
<dbReference type="InterPro" id="IPR003660">
    <property type="entry name" value="HAMP_dom"/>
</dbReference>
<evidence type="ECO:0000256" key="5">
    <source>
        <dbReference type="ARBA" id="ARBA00022519"/>
    </source>
</evidence>
<dbReference type="PANTHER" id="PTHR44936">
    <property type="entry name" value="SENSOR PROTEIN CREC"/>
    <property type="match status" value="1"/>
</dbReference>
<evidence type="ECO:0000256" key="14">
    <source>
        <dbReference type="ARBA" id="ARBA00023136"/>
    </source>
</evidence>
<dbReference type="InterPro" id="IPR036890">
    <property type="entry name" value="HATPase_C_sf"/>
</dbReference>
<dbReference type="SUPFAM" id="SSF55874">
    <property type="entry name" value="ATPase domain of HSP90 chaperone/DNA topoisomerase II/histidine kinase"/>
    <property type="match status" value="1"/>
</dbReference>
<dbReference type="Gene3D" id="3.30.565.10">
    <property type="entry name" value="Histidine kinase-like ATPase, C-terminal domain"/>
    <property type="match status" value="1"/>
</dbReference>
<evidence type="ECO:0000256" key="2">
    <source>
        <dbReference type="ARBA" id="ARBA00004429"/>
    </source>
</evidence>
<dbReference type="EC" id="2.7.13.3" evidence="3"/>
<evidence type="ECO:0000256" key="11">
    <source>
        <dbReference type="ARBA" id="ARBA00022840"/>
    </source>
</evidence>
<dbReference type="InterPro" id="IPR003594">
    <property type="entry name" value="HATPase_dom"/>
</dbReference>
<feature type="transmembrane region" description="Helical" evidence="15">
    <location>
        <begin position="217"/>
        <end position="237"/>
    </location>
</feature>
<evidence type="ECO:0000256" key="6">
    <source>
        <dbReference type="ARBA" id="ARBA00022553"/>
    </source>
</evidence>
<evidence type="ECO:0000256" key="9">
    <source>
        <dbReference type="ARBA" id="ARBA00022741"/>
    </source>
</evidence>
<dbReference type="SUPFAM" id="SSF47384">
    <property type="entry name" value="Homodimeric domain of signal transducing histidine kinase"/>
    <property type="match status" value="1"/>
</dbReference>
<keyword evidence="9" id="KW-0547">Nucleotide-binding</keyword>
<dbReference type="PRINTS" id="PR00344">
    <property type="entry name" value="BCTRLSENSOR"/>
</dbReference>